<dbReference type="Pfam" id="PF19502">
    <property type="entry name" value="DUF6036"/>
    <property type="match status" value="1"/>
</dbReference>
<dbReference type="RefSeq" id="WP_110578396.1">
    <property type="nucleotide sequence ID" value="NZ_BDSG01000020.1"/>
</dbReference>
<protein>
    <recommendedName>
        <fullName evidence="1">DUF6036 domain-containing protein</fullName>
    </recommendedName>
</protein>
<feature type="domain" description="DUF6036" evidence="1">
    <location>
        <begin position="17"/>
        <end position="144"/>
    </location>
</feature>
<sequence length="183" mass="20758">MRVNVDAQKLERLMQILGKEAQGSGTIYFTGGASALLVGWRNSTVDVDIRLDPEPPGIFQAIAKLKKELNINIELASPQDFLPPIPGWRDRSVFIGKRGQISFYHYDFTAQALSKLSRGFDRDLKDIEAMYEHKLFSLNELGECFEAIAPELIRFPSLNPDVLRSRVENFIERFQCPPGEKQS</sequence>
<name>A0A2Z6UJ61_MICAE</name>
<dbReference type="AlphaFoldDB" id="A0A2Z6UJ61"/>
<comment type="caution">
    <text evidence="2">The sequence shown here is derived from an EMBL/GenBank/DDBJ whole genome shotgun (WGS) entry which is preliminary data.</text>
</comment>
<evidence type="ECO:0000259" key="1">
    <source>
        <dbReference type="Pfam" id="PF19502"/>
    </source>
</evidence>
<evidence type="ECO:0000313" key="2">
    <source>
        <dbReference type="EMBL" id="GBL09632.1"/>
    </source>
</evidence>
<dbReference type="EMBL" id="BDSG01000020">
    <property type="protein sequence ID" value="GBL09632.1"/>
    <property type="molecule type" value="Genomic_DNA"/>
</dbReference>
<dbReference type="InterPro" id="IPR045792">
    <property type="entry name" value="DUF6036"/>
</dbReference>
<proteinExistence type="predicted"/>
<dbReference type="Proteomes" id="UP000248272">
    <property type="component" value="Unassembled WGS sequence"/>
</dbReference>
<accession>A0A2Z6UJ61</accession>
<reference evidence="2 3" key="1">
    <citation type="journal article" date="2018" name="Front. Microbiol.">
        <title>Adaptation of the Freshwater Bloom-Forming Cyanobacterium Microcystis aeruginosa to Brackish Water Is Driven by Recent Horizontal Transfer of Sucrose Genes.</title>
        <authorList>
            <person name="Tanabe Y."/>
            <person name="Hodoki Y."/>
            <person name="Sano T."/>
            <person name="Tada K."/>
            <person name="Watanabe M.M."/>
        </authorList>
    </citation>
    <scope>NUCLEOTIDE SEQUENCE [LARGE SCALE GENOMIC DNA]</scope>
    <source>
        <strain evidence="2 3">Sj</strain>
    </source>
</reference>
<gene>
    <name evidence="2" type="ORF">MSj_01111</name>
</gene>
<organism evidence="2 3">
    <name type="scientific">Microcystis aeruginosa Sj</name>
    <dbReference type="NCBI Taxonomy" id="1979544"/>
    <lineage>
        <taxon>Bacteria</taxon>
        <taxon>Bacillati</taxon>
        <taxon>Cyanobacteriota</taxon>
        <taxon>Cyanophyceae</taxon>
        <taxon>Oscillatoriophycideae</taxon>
        <taxon>Chroococcales</taxon>
        <taxon>Microcystaceae</taxon>
        <taxon>Microcystis</taxon>
    </lineage>
</organism>
<evidence type="ECO:0000313" key="3">
    <source>
        <dbReference type="Proteomes" id="UP000248272"/>
    </source>
</evidence>